<dbReference type="RefSeq" id="WP_379929990.1">
    <property type="nucleotide sequence ID" value="NZ_JBHUMM010000037.1"/>
</dbReference>
<dbReference type="CDD" id="cd06173">
    <property type="entry name" value="MFS_MefA_like"/>
    <property type="match status" value="1"/>
</dbReference>
<keyword evidence="3" id="KW-1003">Cell membrane</keyword>
<gene>
    <name evidence="10" type="ORF">ACFSUC_12715</name>
</gene>
<dbReference type="InterPro" id="IPR020846">
    <property type="entry name" value="MFS_dom"/>
</dbReference>
<feature type="transmembrane region" description="Helical" evidence="8">
    <location>
        <begin position="281"/>
        <end position="301"/>
    </location>
</feature>
<evidence type="ECO:0000259" key="9">
    <source>
        <dbReference type="PROSITE" id="PS50850"/>
    </source>
</evidence>
<keyword evidence="4 8" id="KW-0812">Transmembrane</keyword>
<dbReference type="PROSITE" id="PS50850">
    <property type="entry name" value="MFS"/>
    <property type="match status" value="1"/>
</dbReference>
<dbReference type="Proteomes" id="UP001597497">
    <property type="component" value="Unassembled WGS sequence"/>
</dbReference>
<evidence type="ECO:0000256" key="3">
    <source>
        <dbReference type="ARBA" id="ARBA00022475"/>
    </source>
</evidence>
<dbReference type="PANTHER" id="PTHR23513:SF6">
    <property type="entry name" value="MAJOR FACILITATOR SUPERFAMILY ASSOCIATED DOMAIN-CONTAINING PROTEIN"/>
    <property type="match status" value="1"/>
</dbReference>
<dbReference type="Pfam" id="PF07690">
    <property type="entry name" value="MFS_1"/>
    <property type="match status" value="1"/>
</dbReference>
<evidence type="ECO:0000313" key="10">
    <source>
        <dbReference type="EMBL" id="MFD2672428.1"/>
    </source>
</evidence>
<evidence type="ECO:0000256" key="2">
    <source>
        <dbReference type="ARBA" id="ARBA00022448"/>
    </source>
</evidence>
<feature type="transmembrane region" description="Helical" evidence="8">
    <location>
        <begin position="99"/>
        <end position="121"/>
    </location>
</feature>
<feature type="transmembrane region" description="Helical" evidence="8">
    <location>
        <begin position="142"/>
        <end position="160"/>
    </location>
</feature>
<feature type="transmembrane region" description="Helical" evidence="8">
    <location>
        <begin position="254"/>
        <end position="274"/>
    </location>
</feature>
<feature type="transmembrane region" description="Helical" evidence="8">
    <location>
        <begin position="72"/>
        <end position="93"/>
    </location>
</feature>
<dbReference type="SUPFAM" id="SSF103473">
    <property type="entry name" value="MFS general substrate transporter"/>
    <property type="match status" value="1"/>
</dbReference>
<dbReference type="PANTHER" id="PTHR23513">
    <property type="entry name" value="INTEGRAL MEMBRANE EFFLUX PROTEIN-RELATED"/>
    <property type="match status" value="1"/>
</dbReference>
<sequence length="431" mass="47559">MRDTRNIILFSLSRLISEIGTSVFRFALSLYILDLTGSATMFALILSFTFIPGVLVNIFAGVFVDRADKKKVLIYSDLLSGISIFLFMILYHFQPTEIWLFAAYAIVLSTFQAFFTLAVNASVPNLVSEEKVAAVNSSNQSIGALISIIGPVMGAVAYSMLGLGMIFLLDAISFILSGFLNMLLLFRKSEIDPDEPQKSYMESMKEVYRYIQDRAAIKYILGIFVASNFVITPAVSLVLPYIVYNQLKLSAYHLSYIEAALAVGIIVGALIVAVHKVNRFVINKIFILIQLQALMIVLWVFPKFSFLPDGAVWLTLGYMGLLALTGIFNAMGNIPMISFVQLQIPERIRASIFGVVGTVTTLAVPIGMWVYGAMLDIFDYSYILVASGLSLIVLGALAHRNRDLREFFRQTPPAEPAPAGGQVESKTVEVN</sequence>
<comment type="subcellular location">
    <subcellularLocation>
        <location evidence="1">Cell membrane</location>
        <topology evidence="1">Multi-pass membrane protein</topology>
    </subcellularLocation>
</comment>
<evidence type="ECO:0000313" key="11">
    <source>
        <dbReference type="Proteomes" id="UP001597497"/>
    </source>
</evidence>
<evidence type="ECO:0000256" key="8">
    <source>
        <dbReference type="SAM" id="Phobius"/>
    </source>
</evidence>
<reference evidence="11" key="1">
    <citation type="journal article" date="2019" name="Int. J. Syst. Evol. Microbiol.">
        <title>The Global Catalogue of Microorganisms (GCM) 10K type strain sequencing project: providing services to taxonomists for standard genome sequencing and annotation.</title>
        <authorList>
            <consortium name="The Broad Institute Genomics Platform"/>
            <consortium name="The Broad Institute Genome Sequencing Center for Infectious Disease"/>
            <person name="Wu L."/>
            <person name="Ma J."/>
        </authorList>
    </citation>
    <scope>NUCLEOTIDE SEQUENCE [LARGE SCALE GENOMIC DNA]</scope>
    <source>
        <strain evidence="11">KCTC 33676</strain>
    </source>
</reference>
<proteinExistence type="predicted"/>
<evidence type="ECO:0000256" key="1">
    <source>
        <dbReference type="ARBA" id="ARBA00004651"/>
    </source>
</evidence>
<name>A0ABW5RBN6_9BACL</name>
<feature type="transmembrane region" description="Helical" evidence="8">
    <location>
        <begin position="39"/>
        <end position="60"/>
    </location>
</feature>
<keyword evidence="2" id="KW-0813">Transport</keyword>
<keyword evidence="6 8" id="KW-0472">Membrane</keyword>
<feature type="transmembrane region" description="Helical" evidence="8">
    <location>
        <begin position="166"/>
        <end position="186"/>
    </location>
</feature>
<protein>
    <submittedName>
        <fullName evidence="10">MFS transporter</fullName>
    </submittedName>
</protein>
<dbReference type="Gene3D" id="1.20.1250.20">
    <property type="entry name" value="MFS general substrate transporter like domains"/>
    <property type="match status" value="1"/>
</dbReference>
<feature type="transmembrane region" description="Helical" evidence="8">
    <location>
        <begin position="219"/>
        <end position="242"/>
    </location>
</feature>
<feature type="transmembrane region" description="Helical" evidence="8">
    <location>
        <begin position="352"/>
        <end position="374"/>
    </location>
</feature>
<feature type="transmembrane region" description="Helical" evidence="8">
    <location>
        <begin position="12"/>
        <end position="33"/>
    </location>
</feature>
<keyword evidence="11" id="KW-1185">Reference proteome</keyword>
<keyword evidence="5 8" id="KW-1133">Transmembrane helix</keyword>
<comment type="caution">
    <text evidence="10">The sequence shown here is derived from an EMBL/GenBank/DDBJ whole genome shotgun (WGS) entry which is preliminary data.</text>
</comment>
<evidence type="ECO:0000256" key="7">
    <source>
        <dbReference type="SAM" id="MobiDB-lite"/>
    </source>
</evidence>
<dbReference type="EMBL" id="JBHUMM010000037">
    <property type="protein sequence ID" value="MFD2672428.1"/>
    <property type="molecule type" value="Genomic_DNA"/>
</dbReference>
<dbReference type="InterPro" id="IPR036259">
    <property type="entry name" value="MFS_trans_sf"/>
</dbReference>
<evidence type="ECO:0000256" key="6">
    <source>
        <dbReference type="ARBA" id="ARBA00023136"/>
    </source>
</evidence>
<feature type="region of interest" description="Disordered" evidence="7">
    <location>
        <begin position="411"/>
        <end position="431"/>
    </location>
</feature>
<feature type="transmembrane region" description="Helical" evidence="8">
    <location>
        <begin position="380"/>
        <end position="399"/>
    </location>
</feature>
<organism evidence="10 11">
    <name type="scientific">Marinicrinis sediminis</name>
    <dbReference type="NCBI Taxonomy" id="1652465"/>
    <lineage>
        <taxon>Bacteria</taxon>
        <taxon>Bacillati</taxon>
        <taxon>Bacillota</taxon>
        <taxon>Bacilli</taxon>
        <taxon>Bacillales</taxon>
        <taxon>Paenibacillaceae</taxon>
    </lineage>
</organism>
<dbReference type="InterPro" id="IPR011701">
    <property type="entry name" value="MFS"/>
</dbReference>
<evidence type="ECO:0000256" key="5">
    <source>
        <dbReference type="ARBA" id="ARBA00022989"/>
    </source>
</evidence>
<accession>A0ABW5RBN6</accession>
<feature type="transmembrane region" description="Helical" evidence="8">
    <location>
        <begin position="313"/>
        <end position="331"/>
    </location>
</feature>
<evidence type="ECO:0000256" key="4">
    <source>
        <dbReference type="ARBA" id="ARBA00022692"/>
    </source>
</evidence>
<feature type="domain" description="Major facilitator superfamily (MFS) profile" evidence="9">
    <location>
        <begin position="6"/>
        <end position="405"/>
    </location>
</feature>